<comment type="function">
    <text evidence="4 6">IF-3 binds to the 30S ribosomal subunit and shifts the equilibrium between 70S ribosomes and their 50S and 30S subunits in favor of the free subunits, thus enhancing the availability of 30S subunits on which protein synthesis initiation begins.</text>
</comment>
<sequence>MRAHNAFAHFCSFSKLTGVASISKDQMLINEAIRAREVRLIGADGSQLGVVAFREALRIAQEAELDLVNVAPTAKPPVCRIMDYGKFKYEQAKKEKEARKNQKIIELKEVRFSSNIEEHDFQTKLRNVRKFLEDHHKVKCTIRFRGREITHSEIGLAVMERVAAQCEDLASPERKPKIEGRSMIMILAPKAEK</sequence>
<accession>A0A1I4D2N0</accession>
<feature type="domain" description="Translation initiation factor 3 N-terminal" evidence="8">
    <location>
        <begin position="29"/>
        <end position="98"/>
    </location>
</feature>
<reference evidence="10" key="1">
    <citation type="submission" date="2016-10" db="EMBL/GenBank/DDBJ databases">
        <authorList>
            <person name="Varghese N."/>
            <person name="Submissions S."/>
        </authorList>
    </citation>
    <scope>NUCLEOTIDE SEQUENCE [LARGE SCALE GENOMIC DNA]</scope>
    <source>
        <strain evidence="10">OK042</strain>
    </source>
</reference>
<gene>
    <name evidence="4" type="primary">infC</name>
    <name evidence="9" type="ORF">SAMN05518846_12234</name>
</gene>
<dbReference type="InterPro" id="IPR019813">
    <property type="entry name" value="Translation_initiation_fac3_CS"/>
</dbReference>
<comment type="subcellular location">
    <subcellularLocation>
        <location evidence="4 6">Cytoplasm</location>
    </subcellularLocation>
</comment>
<dbReference type="STRING" id="1884381.SAMN05518846_12234"/>
<dbReference type="InterPro" id="IPR019814">
    <property type="entry name" value="Translation_initiation_fac_3_N"/>
</dbReference>
<feature type="domain" description="Translation initiation factor 3 C-terminal" evidence="7">
    <location>
        <begin position="105"/>
        <end position="190"/>
    </location>
</feature>
<evidence type="ECO:0000313" key="9">
    <source>
        <dbReference type="EMBL" id="SFK87090.1"/>
    </source>
</evidence>
<name>A0A1I4D2N0_9BACL</name>
<dbReference type="NCBIfam" id="TIGR00168">
    <property type="entry name" value="infC"/>
    <property type="match status" value="1"/>
</dbReference>
<protein>
    <recommendedName>
        <fullName evidence="4 5">Translation initiation factor IF-3</fullName>
    </recommendedName>
</protein>
<dbReference type="PROSITE" id="PS00938">
    <property type="entry name" value="IF3"/>
    <property type="match status" value="1"/>
</dbReference>
<evidence type="ECO:0000256" key="1">
    <source>
        <dbReference type="ARBA" id="ARBA00005439"/>
    </source>
</evidence>
<evidence type="ECO:0000256" key="4">
    <source>
        <dbReference type="HAMAP-Rule" id="MF_00080"/>
    </source>
</evidence>
<dbReference type="GO" id="GO:0003743">
    <property type="term" value="F:translation initiation factor activity"/>
    <property type="evidence" value="ECO:0007669"/>
    <property type="project" value="UniProtKB-UniRule"/>
</dbReference>
<dbReference type="GO" id="GO:0016020">
    <property type="term" value="C:membrane"/>
    <property type="evidence" value="ECO:0007669"/>
    <property type="project" value="TreeGrafter"/>
</dbReference>
<evidence type="ECO:0000256" key="2">
    <source>
        <dbReference type="ARBA" id="ARBA00022540"/>
    </source>
</evidence>
<dbReference type="PANTHER" id="PTHR10938:SF0">
    <property type="entry name" value="TRANSLATION INITIATION FACTOR IF-3, MITOCHONDRIAL"/>
    <property type="match status" value="1"/>
</dbReference>
<dbReference type="InterPro" id="IPR036788">
    <property type="entry name" value="T_IF-3_C_sf"/>
</dbReference>
<dbReference type="InterPro" id="IPR001288">
    <property type="entry name" value="Translation_initiation_fac_3"/>
</dbReference>
<keyword evidence="2 4" id="KW-0396">Initiation factor</keyword>
<organism evidence="9 10">
    <name type="scientific">Brevibacillus centrosporus</name>
    <dbReference type="NCBI Taxonomy" id="54910"/>
    <lineage>
        <taxon>Bacteria</taxon>
        <taxon>Bacillati</taxon>
        <taxon>Bacillota</taxon>
        <taxon>Bacilli</taxon>
        <taxon>Bacillales</taxon>
        <taxon>Paenibacillaceae</taxon>
        <taxon>Brevibacillus</taxon>
    </lineage>
</organism>
<dbReference type="Proteomes" id="UP000198915">
    <property type="component" value="Unassembled WGS sequence"/>
</dbReference>
<dbReference type="FunFam" id="3.30.110.10:FF:000001">
    <property type="entry name" value="Translation initiation factor IF-3"/>
    <property type="match status" value="1"/>
</dbReference>
<dbReference type="PANTHER" id="PTHR10938">
    <property type="entry name" value="TRANSLATION INITIATION FACTOR IF-3"/>
    <property type="match status" value="1"/>
</dbReference>
<dbReference type="Pfam" id="PF05198">
    <property type="entry name" value="IF3_N"/>
    <property type="match status" value="1"/>
</dbReference>
<dbReference type="FunFam" id="3.10.20.80:FF:000001">
    <property type="entry name" value="Translation initiation factor IF-3"/>
    <property type="match status" value="1"/>
</dbReference>
<evidence type="ECO:0000256" key="3">
    <source>
        <dbReference type="ARBA" id="ARBA00022917"/>
    </source>
</evidence>
<comment type="subunit">
    <text evidence="4 6">Monomer.</text>
</comment>
<dbReference type="EMBL" id="FORT01000022">
    <property type="protein sequence ID" value="SFK87090.1"/>
    <property type="molecule type" value="Genomic_DNA"/>
</dbReference>
<dbReference type="SUPFAM" id="SSF55200">
    <property type="entry name" value="Translation initiation factor IF3, C-terminal domain"/>
    <property type="match status" value="1"/>
</dbReference>
<dbReference type="GO" id="GO:0043022">
    <property type="term" value="F:ribosome binding"/>
    <property type="evidence" value="ECO:0007669"/>
    <property type="project" value="UniProtKB-ARBA"/>
</dbReference>
<dbReference type="Gene3D" id="3.30.110.10">
    <property type="entry name" value="Translation initiation factor 3 (IF-3), C-terminal domain"/>
    <property type="match status" value="1"/>
</dbReference>
<keyword evidence="3 4" id="KW-0648">Protein biosynthesis</keyword>
<dbReference type="HAMAP" id="MF_00080">
    <property type="entry name" value="IF_3"/>
    <property type="match status" value="1"/>
</dbReference>
<dbReference type="InterPro" id="IPR036787">
    <property type="entry name" value="T_IF-3_N_sf"/>
</dbReference>
<evidence type="ECO:0000259" key="7">
    <source>
        <dbReference type="Pfam" id="PF00707"/>
    </source>
</evidence>
<dbReference type="Gene3D" id="3.10.20.80">
    <property type="entry name" value="Translation initiation factor 3 (IF-3), N-terminal domain"/>
    <property type="match status" value="1"/>
</dbReference>
<keyword evidence="4" id="KW-0963">Cytoplasm</keyword>
<dbReference type="SUPFAM" id="SSF54364">
    <property type="entry name" value="Translation initiation factor IF3, N-terminal domain"/>
    <property type="match status" value="1"/>
</dbReference>
<dbReference type="GO" id="GO:0005829">
    <property type="term" value="C:cytosol"/>
    <property type="evidence" value="ECO:0007669"/>
    <property type="project" value="TreeGrafter"/>
</dbReference>
<dbReference type="InterPro" id="IPR019815">
    <property type="entry name" value="Translation_initiation_fac_3_C"/>
</dbReference>
<dbReference type="GO" id="GO:0032790">
    <property type="term" value="P:ribosome disassembly"/>
    <property type="evidence" value="ECO:0007669"/>
    <property type="project" value="TreeGrafter"/>
</dbReference>
<evidence type="ECO:0000256" key="5">
    <source>
        <dbReference type="NCBIfam" id="TIGR00168"/>
    </source>
</evidence>
<comment type="similarity">
    <text evidence="1 4 6">Belongs to the IF-3 family.</text>
</comment>
<dbReference type="AlphaFoldDB" id="A0A1I4D2N0"/>
<dbReference type="Pfam" id="PF00707">
    <property type="entry name" value="IF3_C"/>
    <property type="match status" value="1"/>
</dbReference>
<evidence type="ECO:0000313" key="10">
    <source>
        <dbReference type="Proteomes" id="UP000198915"/>
    </source>
</evidence>
<keyword evidence="10" id="KW-1185">Reference proteome</keyword>
<evidence type="ECO:0000259" key="8">
    <source>
        <dbReference type="Pfam" id="PF05198"/>
    </source>
</evidence>
<evidence type="ECO:0000256" key="6">
    <source>
        <dbReference type="RuleBase" id="RU000646"/>
    </source>
</evidence>
<proteinExistence type="inferred from homology"/>